<sequence>MKKLLTHISLFLIPIVVVWMLAEVFYRSVPNNYTYKHEQISNNMDDIEVLVLGDSHTFFGINPEWLSLKTYNLSNVSQTIYFDKLLFEKHIDHLPHLKYLIISVEYTTLSQADNTQEDIWRKYFYEAQMDLKVPLIAWYDPKKYSLALTRKFDKTFKTFLDYQREGSLIGCDEKGWGNTYLSTVDSLEMAYLSKVVARKHEDGSMDFKQNTERIQNMITFCEQKNIQVLLVNMPVYPDYLDHLNPEKLLKIDKTCDDLAKTNPNVTRVDLSRDSRFQLQDFHDADHLNAQGAKKCSLLINAYLHAY</sequence>
<evidence type="ECO:0000256" key="1">
    <source>
        <dbReference type="SAM" id="Phobius"/>
    </source>
</evidence>
<evidence type="ECO:0000313" key="2">
    <source>
        <dbReference type="EMBL" id="EMQ94861.1"/>
    </source>
</evidence>
<dbReference type="InterPro" id="IPR036514">
    <property type="entry name" value="SGNH_hydro_sf"/>
</dbReference>
<dbReference type="RefSeq" id="WP_007649582.1">
    <property type="nucleotide sequence ID" value="NZ_ANLA01000013.1"/>
</dbReference>
<keyword evidence="1" id="KW-0812">Transmembrane</keyword>
<name>M7MIF1_9FLAO</name>
<reference evidence="2 3" key="1">
    <citation type="submission" date="2012-12" db="EMBL/GenBank/DDBJ databases">
        <title>Genome assembly of Formosa sp. AK20.</title>
        <authorList>
            <person name="Kumar R."/>
            <person name="Khatri I."/>
            <person name="Vaidya B."/>
            <person name="Subramanian S."/>
            <person name="Pinnaka A."/>
        </authorList>
    </citation>
    <scope>NUCLEOTIDE SEQUENCE [LARGE SCALE GENOMIC DNA]</scope>
    <source>
        <strain evidence="2 3">AK20</strain>
    </source>
</reference>
<accession>M7MIF1</accession>
<dbReference type="AlphaFoldDB" id="M7MIF1"/>
<dbReference type="GO" id="GO:0016788">
    <property type="term" value="F:hydrolase activity, acting on ester bonds"/>
    <property type="evidence" value="ECO:0007669"/>
    <property type="project" value="UniProtKB-ARBA"/>
</dbReference>
<evidence type="ECO:0008006" key="4">
    <source>
        <dbReference type="Google" id="ProtNLM"/>
    </source>
</evidence>
<keyword evidence="1" id="KW-0472">Membrane</keyword>
<keyword evidence="1" id="KW-1133">Transmembrane helix</keyword>
<dbReference type="EMBL" id="ANLA01000013">
    <property type="protein sequence ID" value="EMQ94861.1"/>
    <property type="molecule type" value="Genomic_DNA"/>
</dbReference>
<keyword evidence="3" id="KW-1185">Reference proteome</keyword>
<comment type="caution">
    <text evidence="2">The sequence shown here is derived from an EMBL/GenBank/DDBJ whole genome shotgun (WGS) entry which is preliminary data.</text>
</comment>
<feature type="transmembrane region" description="Helical" evidence="1">
    <location>
        <begin position="6"/>
        <end position="26"/>
    </location>
</feature>
<proteinExistence type="predicted"/>
<dbReference type="GeneID" id="98641537"/>
<dbReference type="Proteomes" id="UP000012024">
    <property type="component" value="Unassembled WGS sequence"/>
</dbReference>
<protein>
    <recommendedName>
        <fullName evidence="4">DUF1574 domain-containing protein</fullName>
    </recommendedName>
</protein>
<dbReference type="OrthoDB" id="9761723at2"/>
<organism evidence="2 3">
    <name type="scientific">Xanthomarina gelatinilytica</name>
    <dbReference type="NCBI Taxonomy" id="1137281"/>
    <lineage>
        <taxon>Bacteria</taxon>
        <taxon>Pseudomonadati</taxon>
        <taxon>Bacteroidota</taxon>
        <taxon>Flavobacteriia</taxon>
        <taxon>Flavobacteriales</taxon>
        <taxon>Flavobacteriaceae</taxon>
        <taxon>Xanthomarina</taxon>
    </lineage>
</organism>
<evidence type="ECO:0000313" key="3">
    <source>
        <dbReference type="Proteomes" id="UP000012024"/>
    </source>
</evidence>
<dbReference type="eggNOG" id="COG2755">
    <property type="taxonomic scope" value="Bacteria"/>
</dbReference>
<gene>
    <name evidence="2" type="ORF">D778_00221</name>
</gene>
<dbReference type="Gene3D" id="3.40.50.1110">
    <property type="entry name" value="SGNH hydrolase"/>
    <property type="match status" value="1"/>
</dbReference>
<dbReference type="SUPFAM" id="SSF52266">
    <property type="entry name" value="SGNH hydrolase"/>
    <property type="match status" value="1"/>
</dbReference>
<dbReference type="PATRIC" id="fig|1137281.3.peg.1655"/>